<keyword evidence="4" id="KW-0732">Signal</keyword>
<dbReference type="Pfam" id="PF25967">
    <property type="entry name" value="RND-MFP_C"/>
    <property type="match status" value="1"/>
</dbReference>
<dbReference type="EMBL" id="JAHZST010000002">
    <property type="protein sequence ID" value="MBW8182595.1"/>
    <property type="molecule type" value="Genomic_DNA"/>
</dbReference>
<reference evidence="7 8" key="1">
    <citation type="submission" date="2021-07" db="EMBL/GenBank/DDBJ databases">
        <title>Shewanella sp. nov, isolated from SCS.</title>
        <authorList>
            <person name="Cao W.R."/>
        </authorList>
    </citation>
    <scope>NUCLEOTIDE SEQUENCE [LARGE SCALE GENOMIC DNA]</scope>
    <source>
        <strain evidence="7 8">NR704-98</strain>
    </source>
</reference>
<evidence type="ECO:0000256" key="2">
    <source>
        <dbReference type="ARBA" id="ARBA00009477"/>
    </source>
</evidence>
<dbReference type="SUPFAM" id="SSF111369">
    <property type="entry name" value="HlyD-like secretion proteins"/>
    <property type="match status" value="1"/>
</dbReference>
<feature type="domain" description="Multidrug resistance protein MdtA-like C-terminal permuted SH3" evidence="6">
    <location>
        <begin position="303"/>
        <end position="348"/>
    </location>
</feature>
<proteinExistence type="inferred from homology"/>
<dbReference type="Gene3D" id="1.10.287.470">
    <property type="entry name" value="Helix hairpin bin"/>
    <property type="match status" value="1"/>
</dbReference>
<dbReference type="PROSITE" id="PS51257">
    <property type="entry name" value="PROKAR_LIPOPROTEIN"/>
    <property type="match status" value="1"/>
</dbReference>
<keyword evidence="3" id="KW-0813">Transport</keyword>
<comment type="similarity">
    <text evidence="2">Belongs to the membrane fusion protein (MFP) (TC 8.A.1) family.</text>
</comment>
<dbReference type="Pfam" id="PF25917">
    <property type="entry name" value="BSH_RND"/>
    <property type="match status" value="1"/>
</dbReference>
<evidence type="ECO:0000259" key="6">
    <source>
        <dbReference type="Pfam" id="PF25967"/>
    </source>
</evidence>
<dbReference type="InterPro" id="IPR058625">
    <property type="entry name" value="MdtA-like_BSH"/>
</dbReference>
<dbReference type="PANTHER" id="PTHR30469:SF20">
    <property type="entry name" value="EFFLUX RND TRANSPORTER PERIPLASMIC ADAPTOR SUBUNIT"/>
    <property type="match status" value="1"/>
</dbReference>
<dbReference type="InterPro" id="IPR006143">
    <property type="entry name" value="RND_pump_MFP"/>
</dbReference>
<evidence type="ECO:0000313" key="7">
    <source>
        <dbReference type="EMBL" id="MBW8182595.1"/>
    </source>
</evidence>
<name>A0ABS7DYU3_9GAMM</name>
<comment type="subcellular location">
    <subcellularLocation>
        <location evidence="1">Cell envelope</location>
    </subcellularLocation>
</comment>
<dbReference type="Gene3D" id="2.40.420.20">
    <property type="match status" value="1"/>
</dbReference>
<dbReference type="NCBIfam" id="TIGR01730">
    <property type="entry name" value="RND_mfp"/>
    <property type="match status" value="1"/>
</dbReference>
<accession>A0ABS7DYU3</accession>
<dbReference type="PANTHER" id="PTHR30469">
    <property type="entry name" value="MULTIDRUG RESISTANCE PROTEIN MDTA"/>
    <property type="match status" value="1"/>
</dbReference>
<comment type="caution">
    <text evidence="7">The sequence shown here is derived from an EMBL/GenBank/DDBJ whole genome shotgun (WGS) entry which is preliminary data.</text>
</comment>
<sequence>MKHPQYLTLKLLFASLLLSACNNQQKLNTIADPVVTVMTINEVAPSPRMQFPAVAAAADRSELAFRVSGEITQINVKPGDMVKKDQVLASLDTTDYQLSLDDAKTRYKLAQSQFSRAAKLVKTGSLAQSQYDELKAQRDIAKADHDLAALKLSYTKLLAPFDGVVSRVPALAFEVVGVGQSIMNIHNVSDVDIKIQAADILYVNHSNRESEETLAEVDPRVVLDDGKEYRLKMKEFTVEPDPTSGAFLVTLTMPMPKDRIILDGMSVDVNASGEGLLAYNAGAMEIPIEAVFNADGDPLDANEQYVWILDDDNRVHKQKIEVEKLTPTGIRVINGIVKGERLVTSGVNKLVDGQLVVIKGEENR</sequence>
<dbReference type="Proteomes" id="UP001195963">
    <property type="component" value="Unassembled WGS sequence"/>
</dbReference>
<organism evidence="7 8">
    <name type="scientific">Shewanella nanhaiensis</name>
    <dbReference type="NCBI Taxonomy" id="2864872"/>
    <lineage>
        <taxon>Bacteria</taxon>
        <taxon>Pseudomonadati</taxon>
        <taxon>Pseudomonadota</taxon>
        <taxon>Gammaproteobacteria</taxon>
        <taxon>Alteromonadales</taxon>
        <taxon>Shewanellaceae</taxon>
        <taxon>Shewanella</taxon>
    </lineage>
</organism>
<dbReference type="Gene3D" id="2.40.50.100">
    <property type="match status" value="1"/>
</dbReference>
<evidence type="ECO:0000256" key="1">
    <source>
        <dbReference type="ARBA" id="ARBA00004196"/>
    </source>
</evidence>
<gene>
    <name evidence="7" type="ORF">K0625_02850</name>
</gene>
<evidence type="ECO:0000259" key="5">
    <source>
        <dbReference type="Pfam" id="PF25917"/>
    </source>
</evidence>
<protein>
    <submittedName>
        <fullName evidence="7">Efflux RND transporter periplasmic adaptor subunit</fullName>
    </submittedName>
</protein>
<dbReference type="RefSeq" id="WP_220108288.1">
    <property type="nucleotide sequence ID" value="NZ_JAHZST010000002.1"/>
</dbReference>
<evidence type="ECO:0000313" key="8">
    <source>
        <dbReference type="Proteomes" id="UP001195963"/>
    </source>
</evidence>
<feature type="domain" description="Multidrug resistance protein MdtA-like barrel-sandwich hybrid" evidence="5">
    <location>
        <begin position="64"/>
        <end position="181"/>
    </location>
</feature>
<feature type="chain" id="PRO_5046151014" evidence="4">
    <location>
        <begin position="21"/>
        <end position="364"/>
    </location>
</feature>
<evidence type="ECO:0000256" key="4">
    <source>
        <dbReference type="SAM" id="SignalP"/>
    </source>
</evidence>
<keyword evidence="8" id="KW-1185">Reference proteome</keyword>
<dbReference type="InterPro" id="IPR058627">
    <property type="entry name" value="MdtA-like_C"/>
</dbReference>
<feature type="signal peptide" evidence="4">
    <location>
        <begin position="1"/>
        <end position="20"/>
    </location>
</feature>
<evidence type="ECO:0000256" key="3">
    <source>
        <dbReference type="ARBA" id="ARBA00022448"/>
    </source>
</evidence>
<dbReference type="Gene3D" id="2.40.30.170">
    <property type="match status" value="1"/>
</dbReference>